<gene>
    <name evidence="1" type="ORF">ABID27_000488</name>
</gene>
<dbReference type="RefSeq" id="WP_354280008.1">
    <property type="nucleotide sequence ID" value="NZ_JBEPMK010000002.1"/>
</dbReference>
<organism evidence="1 2">
    <name type="scientific">Streptococcus gallinaceus</name>
    <dbReference type="NCBI Taxonomy" id="165758"/>
    <lineage>
        <taxon>Bacteria</taxon>
        <taxon>Bacillati</taxon>
        <taxon>Bacillota</taxon>
        <taxon>Bacilli</taxon>
        <taxon>Lactobacillales</taxon>
        <taxon>Streptococcaceae</taxon>
        <taxon>Streptococcus</taxon>
    </lineage>
</organism>
<comment type="caution">
    <text evidence="1">The sequence shown here is derived from an EMBL/GenBank/DDBJ whole genome shotgun (WGS) entry which is preliminary data.</text>
</comment>
<dbReference type="EMBL" id="JBEPMK010000002">
    <property type="protein sequence ID" value="MET3643866.1"/>
    <property type="molecule type" value="Genomic_DNA"/>
</dbReference>
<reference evidence="1 2" key="1">
    <citation type="submission" date="2024-06" db="EMBL/GenBank/DDBJ databases">
        <title>Genomic Encyclopedia of Type Strains, Phase IV (KMG-IV): sequencing the most valuable type-strain genomes for metagenomic binning, comparative biology and taxonomic classification.</title>
        <authorList>
            <person name="Goeker M."/>
        </authorList>
    </citation>
    <scope>NUCLEOTIDE SEQUENCE [LARGE SCALE GENOMIC DNA]</scope>
    <source>
        <strain evidence="1 2">DSM 15349</strain>
    </source>
</reference>
<keyword evidence="2" id="KW-1185">Reference proteome</keyword>
<accession>A0ABV2JIX4</accession>
<evidence type="ECO:0000313" key="2">
    <source>
        <dbReference type="Proteomes" id="UP001549055"/>
    </source>
</evidence>
<name>A0ABV2JIX4_9STRE</name>
<proteinExistence type="predicted"/>
<protein>
    <submittedName>
        <fullName evidence="1">Uncharacterized protein</fullName>
    </submittedName>
</protein>
<dbReference type="Proteomes" id="UP001549055">
    <property type="component" value="Unassembled WGS sequence"/>
</dbReference>
<evidence type="ECO:0000313" key="1">
    <source>
        <dbReference type="EMBL" id="MET3643866.1"/>
    </source>
</evidence>
<sequence>MKIKKNLFSVAAGPSLVELCGRVTWALATNQGIYIKPVFSYPPLEIGYYN</sequence>